<dbReference type="Gene3D" id="3.40.630.10">
    <property type="entry name" value="Zn peptidases"/>
    <property type="match status" value="1"/>
</dbReference>
<sequence>MLCRYIFLLICAVFIKLTCGERLHEQIYSSIEGGAACFRRLNGSHQAGCSSANNGAVGVVHFVRELSDANWLVKNATAGSYMAIVNTALFREVIDTFLKQPENIAGVLLYHNSSLGIPAFSQDSRCPNEYFSGPGSTCSSLEPSSSVWNEGGTNLMRRDIPFPIFFIPESRLEEINKIEQCFQSFNLDMDNQNGRPLCSVQMHSFMFAAVDSTVCMRRSASSALITSAKVCDPLGDRNVYYSLFPQSKETKKRVVMVTARIDSASLFDGISPGAASSAVGMVTLITAASILAQMIPVETNTYDKNVLWTLFNGETFDYIGSQKVAYDMRYGEWPPLAPLKYSDVEMYLELGQIGGSLLLHKEDEDWPFKMFAPVTANNLVVVSETVEEMSRHLATFNMSLQLTSTQNLPPSSLHSFRRILQDIQEEKNGKNLSSVDIDLNGAMSQMVMVDHNDHFTNVYYNSALDDYNNIGFNYHNLSIGNDGTFITTNDLIANGTMKRFEAQVKIALLATAVARTLYRRIVGESYTGNLTASAHLVDEMLYCFMKSQACRLLLAADYAKSGGGEENLPEKPAPLYVGVTAWPGTASVFAGHLLALLTGTHLAVNRTQCEAMDKIEYSYYWLKGWNHSGVCIQTTMNFSQAISPAFTISDYDFASGEFSTWTESVWREMWVRVFVAAGGGGARAAGVTGAVATACVAALTYWLRSRARHIFIEAPAASLVSTDAAAGIMRTVNC</sequence>
<dbReference type="Proteomes" id="UP001153292">
    <property type="component" value="Chromosome 5"/>
</dbReference>
<evidence type="ECO:0000256" key="10">
    <source>
        <dbReference type="SAM" id="SignalP"/>
    </source>
</evidence>
<evidence type="ECO:0000256" key="2">
    <source>
        <dbReference type="ARBA" id="ARBA00007717"/>
    </source>
</evidence>
<evidence type="ECO:0000256" key="5">
    <source>
        <dbReference type="ARBA" id="ARBA00022729"/>
    </source>
</evidence>
<dbReference type="Pfam" id="PF05450">
    <property type="entry name" value="Nicastrin"/>
    <property type="match status" value="1"/>
</dbReference>
<evidence type="ECO:0000256" key="8">
    <source>
        <dbReference type="ARBA" id="ARBA00023136"/>
    </source>
</evidence>
<evidence type="ECO:0000259" key="11">
    <source>
        <dbReference type="Pfam" id="PF18266"/>
    </source>
</evidence>
<reference evidence="12" key="1">
    <citation type="submission" date="2021-12" db="EMBL/GenBank/DDBJ databases">
        <authorList>
            <person name="King R."/>
        </authorList>
    </citation>
    <scope>NUCLEOTIDE SEQUENCE</scope>
</reference>
<keyword evidence="7" id="KW-1133">Transmembrane helix</keyword>
<feature type="chain" id="PRO_5047008255" description="Nicastrin" evidence="10">
    <location>
        <begin position="21"/>
        <end position="734"/>
    </location>
</feature>
<feature type="domain" description="Nicastrin small lobe" evidence="11">
    <location>
        <begin position="36"/>
        <end position="208"/>
    </location>
</feature>
<keyword evidence="13" id="KW-1185">Reference proteome</keyword>
<dbReference type="InterPro" id="IPR041084">
    <property type="entry name" value="Ncstrn_small"/>
</dbReference>
<accession>A0ABN8BGI4</accession>
<evidence type="ECO:0000256" key="7">
    <source>
        <dbReference type="ARBA" id="ARBA00022989"/>
    </source>
</evidence>
<proteinExistence type="inferred from homology"/>
<keyword evidence="5 10" id="KW-0732">Signal</keyword>
<dbReference type="PANTHER" id="PTHR21092:SF0">
    <property type="entry name" value="NICASTRIN"/>
    <property type="match status" value="1"/>
</dbReference>
<dbReference type="Pfam" id="PF18266">
    <property type="entry name" value="Ncstrn_small"/>
    <property type="match status" value="1"/>
</dbReference>
<feature type="signal peptide" evidence="10">
    <location>
        <begin position="1"/>
        <end position="20"/>
    </location>
</feature>
<comment type="similarity">
    <text evidence="2">Belongs to the nicastrin family.</text>
</comment>
<keyword evidence="4" id="KW-0812">Transmembrane</keyword>
<dbReference type="SUPFAM" id="SSF53187">
    <property type="entry name" value="Zn-dependent exopeptidases"/>
    <property type="match status" value="1"/>
</dbReference>
<dbReference type="EMBL" id="OU963898">
    <property type="protein sequence ID" value="CAH0405938.1"/>
    <property type="molecule type" value="Genomic_DNA"/>
</dbReference>
<evidence type="ECO:0000256" key="1">
    <source>
        <dbReference type="ARBA" id="ARBA00004479"/>
    </source>
</evidence>
<protein>
    <recommendedName>
        <fullName evidence="3">Nicastrin</fullName>
    </recommendedName>
</protein>
<keyword evidence="8" id="KW-0472">Membrane</keyword>
<name>A0ABN8BGI4_CHISP</name>
<organism evidence="12 13">
    <name type="scientific">Chilo suppressalis</name>
    <name type="common">Asiatic rice borer moth</name>
    <dbReference type="NCBI Taxonomy" id="168631"/>
    <lineage>
        <taxon>Eukaryota</taxon>
        <taxon>Metazoa</taxon>
        <taxon>Ecdysozoa</taxon>
        <taxon>Arthropoda</taxon>
        <taxon>Hexapoda</taxon>
        <taxon>Insecta</taxon>
        <taxon>Pterygota</taxon>
        <taxon>Neoptera</taxon>
        <taxon>Endopterygota</taxon>
        <taxon>Lepidoptera</taxon>
        <taxon>Glossata</taxon>
        <taxon>Ditrysia</taxon>
        <taxon>Pyraloidea</taxon>
        <taxon>Crambidae</taxon>
        <taxon>Crambinae</taxon>
        <taxon>Chilo</taxon>
    </lineage>
</organism>
<evidence type="ECO:0000256" key="9">
    <source>
        <dbReference type="ARBA" id="ARBA00023180"/>
    </source>
</evidence>
<gene>
    <name evidence="12" type="ORF">CHILSU_LOCUS9309</name>
</gene>
<keyword evidence="6" id="KW-0914">Notch signaling pathway</keyword>
<comment type="subcellular location">
    <subcellularLocation>
        <location evidence="1">Membrane</location>
        <topology evidence="1">Single-pass type I membrane protein</topology>
    </subcellularLocation>
</comment>
<evidence type="ECO:0000256" key="4">
    <source>
        <dbReference type="ARBA" id="ARBA00022692"/>
    </source>
</evidence>
<evidence type="ECO:0000313" key="13">
    <source>
        <dbReference type="Proteomes" id="UP001153292"/>
    </source>
</evidence>
<evidence type="ECO:0000256" key="3">
    <source>
        <dbReference type="ARBA" id="ARBA00015303"/>
    </source>
</evidence>
<keyword evidence="9" id="KW-0325">Glycoprotein</keyword>
<evidence type="ECO:0000256" key="6">
    <source>
        <dbReference type="ARBA" id="ARBA00022976"/>
    </source>
</evidence>
<dbReference type="PANTHER" id="PTHR21092">
    <property type="entry name" value="NICASTRIN"/>
    <property type="match status" value="1"/>
</dbReference>
<evidence type="ECO:0000313" key="12">
    <source>
        <dbReference type="EMBL" id="CAH0405938.1"/>
    </source>
</evidence>
<dbReference type="InterPro" id="IPR008710">
    <property type="entry name" value="Nicastrin"/>
</dbReference>